<dbReference type="OrthoDB" id="6151406at2759"/>
<dbReference type="FunFam" id="2.60.40.10:FF:000217">
    <property type="entry name" value="High affinity immunoglobulin gamma Fc receptor I"/>
    <property type="match status" value="1"/>
</dbReference>
<feature type="compositionally biased region" description="Low complexity" evidence="3">
    <location>
        <begin position="356"/>
        <end position="368"/>
    </location>
</feature>
<feature type="compositionally biased region" description="Polar residues" evidence="3">
    <location>
        <begin position="379"/>
        <end position="394"/>
    </location>
</feature>
<feature type="domain" description="Ig-like" evidence="5">
    <location>
        <begin position="87"/>
        <end position="150"/>
    </location>
</feature>
<dbReference type="CTD" id="127943"/>
<dbReference type="GO" id="GO:0007166">
    <property type="term" value="P:cell surface receptor signaling pathway"/>
    <property type="evidence" value="ECO:0007669"/>
    <property type="project" value="TreeGrafter"/>
</dbReference>
<feature type="compositionally biased region" description="Low complexity" evidence="3">
    <location>
        <begin position="402"/>
        <end position="411"/>
    </location>
</feature>
<dbReference type="GO" id="GO:0009897">
    <property type="term" value="C:external side of plasma membrane"/>
    <property type="evidence" value="ECO:0007669"/>
    <property type="project" value="TreeGrafter"/>
</dbReference>
<dbReference type="InterPro" id="IPR007110">
    <property type="entry name" value="Ig-like_dom"/>
</dbReference>
<dbReference type="GO" id="GO:0016064">
    <property type="term" value="P:immunoglobulin mediated immune response"/>
    <property type="evidence" value="ECO:0007669"/>
    <property type="project" value="TreeGrafter"/>
</dbReference>
<feature type="region of interest" description="Disordered" evidence="3">
    <location>
        <begin position="344"/>
        <end position="421"/>
    </location>
</feature>
<dbReference type="Pfam" id="PF13895">
    <property type="entry name" value="Ig_2"/>
    <property type="match status" value="2"/>
</dbReference>
<evidence type="ECO:0000256" key="3">
    <source>
        <dbReference type="SAM" id="MobiDB-lite"/>
    </source>
</evidence>
<evidence type="ECO:0000313" key="6">
    <source>
        <dbReference type="Proteomes" id="UP000504628"/>
    </source>
</evidence>
<reference evidence="7" key="1">
    <citation type="submission" date="2025-08" db="UniProtKB">
        <authorList>
            <consortium name="RefSeq"/>
        </authorList>
    </citation>
    <scope>IDENTIFICATION</scope>
    <source>
        <tissue evidence="7">Muscle</tissue>
    </source>
</reference>
<dbReference type="InterPro" id="IPR013783">
    <property type="entry name" value="Ig-like_fold"/>
</dbReference>
<organism evidence="6 7">
    <name type="scientific">Phyllostomus discolor</name>
    <name type="common">pale spear-nosed bat</name>
    <dbReference type="NCBI Taxonomy" id="89673"/>
    <lineage>
        <taxon>Eukaryota</taxon>
        <taxon>Metazoa</taxon>
        <taxon>Chordata</taxon>
        <taxon>Craniata</taxon>
        <taxon>Vertebrata</taxon>
        <taxon>Euteleostomi</taxon>
        <taxon>Mammalia</taxon>
        <taxon>Eutheria</taxon>
        <taxon>Laurasiatheria</taxon>
        <taxon>Chiroptera</taxon>
        <taxon>Yangochiroptera</taxon>
        <taxon>Phyllostomidae</taxon>
        <taxon>Phyllostominae</taxon>
        <taxon>Phyllostomus</taxon>
    </lineage>
</organism>
<feature type="region of interest" description="Disordered" evidence="3">
    <location>
        <begin position="458"/>
        <end position="484"/>
    </location>
</feature>
<evidence type="ECO:0000259" key="5">
    <source>
        <dbReference type="PROSITE" id="PS50835"/>
    </source>
</evidence>
<dbReference type="InterPro" id="IPR036179">
    <property type="entry name" value="Ig-like_dom_sf"/>
</dbReference>
<dbReference type="InParanoid" id="A0A7E6CXC0"/>
<dbReference type="RefSeq" id="XP_035871680.1">
    <property type="nucleotide sequence ID" value="XM_036015787.1"/>
</dbReference>
<dbReference type="PANTHER" id="PTHR11481">
    <property type="entry name" value="IMMUNOGLOBULIN FC RECEPTOR"/>
    <property type="match status" value="1"/>
</dbReference>
<dbReference type="InterPro" id="IPR003599">
    <property type="entry name" value="Ig_sub"/>
</dbReference>
<dbReference type="AlphaFoldDB" id="A0A7E6CXC0"/>
<dbReference type="Proteomes" id="UP000504628">
    <property type="component" value="Chromosome 14"/>
</dbReference>
<dbReference type="Gene3D" id="2.60.40.10">
    <property type="entry name" value="Immunoglobulins"/>
    <property type="match status" value="3"/>
</dbReference>
<proteinExistence type="predicted"/>
<keyword evidence="6" id="KW-1185">Reference proteome</keyword>
<dbReference type="FunCoup" id="A0A7E6CXC0">
    <property type="interactions" value="1"/>
</dbReference>
<feature type="domain" description="Ig-like" evidence="5">
    <location>
        <begin position="159"/>
        <end position="253"/>
    </location>
</feature>
<sequence>MWALAALLLLGTYTRVLVSPGEELGDWLSVAPCGHSPGGKGQRCGPAPGSWGFPRLPGEQSTASGASRWPSSLRGPSHTLPAALEKPTLSLQPPWTTIFKGERVTLRCDGHHPLVVELRPVSTLWYLGHLLLPSHGRSLEVQTPGVYRCQTRGAPVSDPVHLSVSNDWLILQVPYAAVFEGEPLVLRCRGWYDKAVYKLHYYRDGQAVRYFHASANYTVPQARAGDSGRYQCSGTMRIPVESAPMFSSKVAVTVQELFPAPVLKVAGRAEAGGVVVRCETRLHPRKSAVPLQFAFYKYSRAVRRFDWGAEYRVPESETDELESHWCEAATASRSVRKRSAWLQLPGRGPSRDASTAAPGPQAAPLAPGNKPLSFRKPLGSTSVPSVISVPNATSAGRRDPAGRGPSAAPAGCAPPMPTEQSFGALRSDVDLLLREMRLLKGLLSRVVRDMRDPRAFPEAGAALGTPTTHWAGTQGAPETGSAGS</sequence>
<dbReference type="SUPFAM" id="SSF48726">
    <property type="entry name" value="Immunoglobulin"/>
    <property type="match status" value="2"/>
</dbReference>
<name>A0A7E6CXC0_9CHIR</name>
<evidence type="ECO:0000256" key="2">
    <source>
        <dbReference type="ARBA" id="ARBA00023157"/>
    </source>
</evidence>
<dbReference type="InterPro" id="IPR050488">
    <property type="entry name" value="Ig_Fc_receptor"/>
</dbReference>
<gene>
    <name evidence="7" type="primary">FCRLB</name>
</gene>
<dbReference type="CDD" id="cd05753">
    <property type="entry name" value="Ig2_FcgammaR_like"/>
    <property type="match status" value="1"/>
</dbReference>
<keyword evidence="2" id="KW-1015">Disulfide bond</keyword>
<feature type="chain" id="PRO_5028942349" evidence="4">
    <location>
        <begin position="19"/>
        <end position="484"/>
    </location>
</feature>
<dbReference type="SMART" id="SM00409">
    <property type="entry name" value="IG"/>
    <property type="match status" value="2"/>
</dbReference>
<evidence type="ECO:0000256" key="4">
    <source>
        <dbReference type="SAM" id="SignalP"/>
    </source>
</evidence>
<dbReference type="PANTHER" id="PTHR11481:SF94">
    <property type="entry name" value="FC RECEPTOR-LIKE B"/>
    <property type="match status" value="1"/>
</dbReference>
<evidence type="ECO:0000256" key="1">
    <source>
        <dbReference type="ARBA" id="ARBA00022729"/>
    </source>
</evidence>
<dbReference type="GO" id="GO:0004888">
    <property type="term" value="F:transmembrane signaling receptor activity"/>
    <property type="evidence" value="ECO:0007669"/>
    <property type="project" value="TreeGrafter"/>
</dbReference>
<protein>
    <submittedName>
        <fullName evidence="7">Fc receptor-like B</fullName>
    </submittedName>
</protein>
<evidence type="ECO:0000313" key="7">
    <source>
        <dbReference type="RefSeq" id="XP_035871680.1"/>
    </source>
</evidence>
<dbReference type="KEGG" id="pdic:114489437"/>
<keyword evidence="1 4" id="KW-0732">Signal</keyword>
<feature type="region of interest" description="Disordered" evidence="3">
    <location>
        <begin position="38"/>
        <end position="74"/>
    </location>
</feature>
<accession>A0A7E6CXC0</accession>
<dbReference type="GeneID" id="114489437"/>
<dbReference type="PROSITE" id="PS50835">
    <property type="entry name" value="IG_LIKE"/>
    <property type="match status" value="2"/>
</dbReference>
<feature type="signal peptide" evidence="4">
    <location>
        <begin position="1"/>
        <end position="18"/>
    </location>
</feature>